<dbReference type="AlphaFoldDB" id="A0A7I7MPM4"/>
<dbReference type="KEGG" id="mshj:MSHI_20410"/>
<sequence length="256" mass="27608">MMAATVARSGCARMRALVAFGRNDIRGSYRDPLLVMIVVARVIWTTGVALLTPLFTEMLAQRYGFDLVPYYPLVLTAFLLLTSIIIAGALAAFLVLDEVDAGTMTALRVTPVPLTIFFGYRAATVMTLTTVCVVATMSCSGILQPGLPGSLIPIGLLAGMSAVVTLLLIVVVANNKIQGLAMVRALGMLIAGLPCLPWFIHSGWNLAFGILPPYWAAKAFWVASDHGTWWPYLVAGAVYNLAIAWPLVRRFRAKHA</sequence>
<gene>
    <name evidence="2" type="ORF">MSHI_20410</name>
</gene>
<feature type="transmembrane region" description="Helical" evidence="1">
    <location>
        <begin position="117"/>
        <end position="143"/>
    </location>
</feature>
<evidence type="ECO:0000313" key="2">
    <source>
        <dbReference type="EMBL" id="BBX74135.1"/>
    </source>
</evidence>
<keyword evidence="1" id="KW-0472">Membrane</keyword>
<feature type="transmembrane region" description="Helical" evidence="1">
    <location>
        <begin position="149"/>
        <end position="173"/>
    </location>
</feature>
<feature type="transmembrane region" description="Helical" evidence="1">
    <location>
        <begin position="33"/>
        <end position="55"/>
    </location>
</feature>
<evidence type="ECO:0000313" key="3">
    <source>
        <dbReference type="Proteomes" id="UP000467236"/>
    </source>
</evidence>
<proteinExistence type="predicted"/>
<accession>A0A7I7MPM4</accession>
<dbReference type="EMBL" id="AP022575">
    <property type="protein sequence ID" value="BBX74135.1"/>
    <property type="molecule type" value="Genomic_DNA"/>
</dbReference>
<feature type="transmembrane region" description="Helical" evidence="1">
    <location>
        <begin position="75"/>
        <end position="96"/>
    </location>
</feature>
<dbReference type="Proteomes" id="UP000467236">
    <property type="component" value="Chromosome"/>
</dbReference>
<keyword evidence="1" id="KW-1133">Transmembrane helix</keyword>
<keyword evidence="3" id="KW-1185">Reference proteome</keyword>
<reference evidence="2 3" key="1">
    <citation type="journal article" date="2019" name="Emerg. Microbes Infect.">
        <title>Comprehensive subspecies identification of 175 nontuberculous mycobacteria species based on 7547 genomic profiles.</title>
        <authorList>
            <person name="Matsumoto Y."/>
            <person name="Kinjo T."/>
            <person name="Motooka D."/>
            <person name="Nabeya D."/>
            <person name="Jung N."/>
            <person name="Uechi K."/>
            <person name="Horii T."/>
            <person name="Iida T."/>
            <person name="Fujita J."/>
            <person name="Nakamura S."/>
        </authorList>
    </citation>
    <scope>NUCLEOTIDE SEQUENCE [LARGE SCALE GENOMIC DNA]</scope>
    <source>
        <strain evidence="2 3">JCM 14233</strain>
    </source>
</reference>
<name>A0A7I7MPM4_9MYCO</name>
<keyword evidence="1" id="KW-0812">Transmembrane</keyword>
<organism evidence="2 3">
    <name type="scientific">Mycobacterium shinjukuense</name>
    <dbReference type="NCBI Taxonomy" id="398694"/>
    <lineage>
        <taxon>Bacteria</taxon>
        <taxon>Bacillati</taxon>
        <taxon>Actinomycetota</taxon>
        <taxon>Actinomycetes</taxon>
        <taxon>Mycobacteriales</taxon>
        <taxon>Mycobacteriaceae</taxon>
        <taxon>Mycobacterium</taxon>
    </lineage>
</organism>
<protein>
    <submittedName>
        <fullName evidence="2">Fluoroquinolones export permease protein</fullName>
    </submittedName>
</protein>
<feature type="transmembrane region" description="Helical" evidence="1">
    <location>
        <begin position="185"/>
        <end position="209"/>
    </location>
</feature>
<feature type="transmembrane region" description="Helical" evidence="1">
    <location>
        <begin position="229"/>
        <end position="248"/>
    </location>
</feature>
<evidence type="ECO:0000256" key="1">
    <source>
        <dbReference type="SAM" id="Phobius"/>
    </source>
</evidence>